<evidence type="ECO:0000313" key="2">
    <source>
        <dbReference type="Proteomes" id="UP000079169"/>
    </source>
</evidence>
<sequence>MGSNSDINGIVKTFNDLEEFRNQELNENENLVEIITRLENEIEELENIHAEKKTYIEHQNVIIQNLERDNKTLKSRNYCKDIEICDLRNVYQEVEDLNEENERNEKELSCYNNKIITLKETKVQLEETLIEKDNIILRNENQLNELEMKIIGCRKKVDKMSEENATTRTRQEDCERNLETSKLQNVQLTDKSRLIENAKQKSEEINKSNQYQIKQLRNDITKEATNNSKMQNRILNLETEQKNIKKENLQLKEKVMTLQHISSATFPSTQLLKCISGNEEVDVLAKQTVTDQSVPCITNLLQTVDLQCHIQRQIKNIWKREWQQNVNNKLFQIKPELGEWKSSYNRKRTLETALARIRLGHTNLTHVYLIKREEPPLCSCGQRLTIQHIIIECPTLVALRNSIFGSSRQITLSEVLKDSPADTKKVLKFLQYSKLLKLI</sequence>
<dbReference type="PaxDb" id="121845-A0A3Q0JC58"/>
<proteinExistence type="predicted"/>
<evidence type="ECO:0000256" key="1">
    <source>
        <dbReference type="SAM" id="Coils"/>
    </source>
</evidence>
<feature type="coiled-coil region" evidence="1">
    <location>
        <begin position="213"/>
        <end position="254"/>
    </location>
</feature>
<accession>A0A3Q0JC58</accession>
<dbReference type="KEGG" id="dci:113470357"/>
<dbReference type="GeneID" id="113470357"/>
<gene>
    <name evidence="3" type="primary">LOC113470357</name>
</gene>
<feature type="coiled-coil region" evidence="1">
    <location>
        <begin position="21"/>
        <end position="163"/>
    </location>
</feature>
<protein>
    <submittedName>
        <fullName evidence="3">Interaptin-like</fullName>
    </submittedName>
</protein>
<evidence type="ECO:0000313" key="3">
    <source>
        <dbReference type="RefSeq" id="XP_026684523.1"/>
    </source>
</evidence>
<organism evidence="2 3">
    <name type="scientific">Diaphorina citri</name>
    <name type="common">Asian citrus psyllid</name>
    <dbReference type="NCBI Taxonomy" id="121845"/>
    <lineage>
        <taxon>Eukaryota</taxon>
        <taxon>Metazoa</taxon>
        <taxon>Ecdysozoa</taxon>
        <taxon>Arthropoda</taxon>
        <taxon>Hexapoda</taxon>
        <taxon>Insecta</taxon>
        <taxon>Pterygota</taxon>
        <taxon>Neoptera</taxon>
        <taxon>Paraneoptera</taxon>
        <taxon>Hemiptera</taxon>
        <taxon>Sternorrhyncha</taxon>
        <taxon>Psylloidea</taxon>
        <taxon>Psyllidae</taxon>
        <taxon>Diaphorininae</taxon>
        <taxon>Diaphorina</taxon>
    </lineage>
</organism>
<dbReference type="AlphaFoldDB" id="A0A3Q0JC58"/>
<keyword evidence="1" id="KW-0175">Coiled coil</keyword>
<reference evidence="3" key="1">
    <citation type="submission" date="2025-08" db="UniProtKB">
        <authorList>
            <consortium name="RefSeq"/>
        </authorList>
    </citation>
    <scope>IDENTIFICATION</scope>
</reference>
<dbReference type="RefSeq" id="XP_026684523.1">
    <property type="nucleotide sequence ID" value="XM_026828722.1"/>
</dbReference>
<keyword evidence="2" id="KW-1185">Reference proteome</keyword>
<name>A0A3Q0JC58_DIACI</name>
<dbReference type="Proteomes" id="UP000079169">
    <property type="component" value="Unplaced"/>
</dbReference>